<gene>
    <name evidence="2" type="ORF">KK1_024830</name>
</gene>
<dbReference type="Gramene" id="C.cajan_24156.t">
    <property type="protein sequence ID" value="C.cajan_24156.t.cds1"/>
    <property type="gene ID" value="C.cajan_24156"/>
</dbReference>
<evidence type="ECO:0000313" key="3">
    <source>
        <dbReference type="Proteomes" id="UP000075243"/>
    </source>
</evidence>
<name>A0A151SEE0_CAJCA</name>
<accession>A0A151SEE0</accession>
<organism evidence="2 3">
    <name type="scientific">Cajanus cajan</name>
    <name type="common">Pigeon pea</name>
    <name type="synonym">Cajanus indicus</name>
    <dbReference type="NCBI Taxonomy" id="3821"/>
    <lineage>
        <taxon>Eukaryota</taxon>
        <taxon>Viridiplantae</taxon>
        <taxon>Streptophyta</taxon>
        <taxon>Embryophyta</taxon>
        <taxon>Tracheophyta</taxon>
        <taxon>Spermatophyta</taxon>
        <taxon>Magnoliopsida</taxon>
        <taxon>eudicotyledons</taxon>
        <taxon>Gunneridae</taxon>
        <taxon>Pentapetalae</taxon>
        <taxon>rosids</taxon>
        <taxon>fabids</taxon>
        <taxon>Fabales</taxon>
        <taxon>Fabaceae</taxon>
        <taxon>Papilionoideae</taxon>
        <taxon>50 kb inversion clade</taxon>
        <taxon>NPAAA clade</taxon>
        <taxon>indigoferoid/millettioid clade</taxon>
        <taxon>Phaseoleae</taxon>
        <taxon>Cajanus</taxon>
    </lineage>
</organism>
<protein>
    <recommendedName>
        <fullName evidence="1">Retrotransposon gag domain-containing protein</fullName>
    </recommendedName>
</protein>
<dbReference type="PANTHER" id="PTHR37610">
    <property type="entry name" value="CCHC-TYPE DOMAIN-CONTAINING PROTEIN"/>
    <property type="match status" value="1"/>
</dbReference>
<dbReference type="AlphaFoldDB" id="A0A151SEE0"/>
<dbReference type="PANTHER" id="PTHR37610:SF55">
    <property type="entry name" value="RETROTRANSPOSON COPIA-LIKE N-TERMINAL DOMAIN-CONTAINING PROTEIN"/>
    <property type="match status" value="1"/>
</dbReference>
<dbReference type="Pfam" id="PF03732">
    <property type="entry name" value="Retrotrans_gag"/>
    <property type="match status" value="1"/>
</dbReference>
<dbReference type="EMBL" id="KQ483415">
    <property type="protein sequence ID" value="KYP53204.1"/>
    <property type="molecule type" value="Genomic_DNA"/>
</dbReference>
<evidence type="ECO:0000259" key="1">
    <source>
        <dbReference type="Pfam" id="PF03732"/>
    </source>
</evidence>
<reference evidence="2" key="1">
    <citation type="journal article" date="2012" name="Nat. Biotechnol.">
        <title>Draft genome sequence of pigeonpea (Cajanus cajan), an orphan legume crop of resource-poor farmers.</title>
        <authorList>
            <person name="Varshney R.K."/>
            <person name="Chen W."/>
            <person name="Li Y."/>
            <person name="Bharti A.K."/>
            <person name="Saxena R.K."/>
            <person name="Schlueter J.A."/>
            <person name="Donoghue M.T."/>
            <person name="Azam S."/>
            <person name="Fan G."/>
            <person name="Whaley A.M."/>
            <person name="Farmer A.D."/>
            <person name="Sheridan J."/>
            <person name="Iwata A."/>
            <person name="Tuteja R."/>
            <person name="Penmetsa R.V."/>
            <person name="Wu W."/>
            <person name="Upadhyaya H.D."/>
            <person name="Yang S.P."/>
            <person name="Shah T."/>
            <person name="Saxena K.B."/>
            <person name="Michael T."/>
            <person name="McCombie W.R."/>
            <person name="Yang B."/>
            <person name="Zhang G."/>
            <person name="Yang H."/>
            <person name="Wang J."/>
            <person name="Spillane C."/>
            <person name="Cook D.R."/>
            <person name="May G.D."/>
            <person name="Xu X."/>
            <person name="Jackson S.A."/>
        </authorList>
    </citation>
    <scope>NUCLEOTIDE SEQUENCE [LARGE SCALE GENOMIC DNA]</scope>
</reference>
<keyword evidence="3" id="KW-1185">Reference proteome</keyword>
<proteinExistence type="predicted"/>
<evidence type="ECO:0000313" key="2">
    <source>
        <dbReference type="EMBL" id="KYP53204.1"/>
    </source>
</evidence>
<dbReference type="Proteomes" id="UP000075243">
    <property type="component" value="Unassembled WGS sequence"/>
</dbReference>
<feature type="domain" description="Retrotransposon gag" evidence="1">
    <location>
        <begin position="46"/>
        <end position="99"/>
    </location>
</feature>
<dbReference type="InterPro" id="IPR005162">
    <property type="entry name" value="Retrotrans_gag_dom"/>
</dbReference>
<sequence>MDESLKPPTILDPLYGAWERCNTMDLGWLHHSMTEAILHSILWIDQASAVWKDLQERFSQGDLLRVSDLQEDFYKLHQGDLTVTDYFTKLKSLWDELENFRPLPRCTCVISCSCGAVDQIKKYRGEDYVICFLKGLNEKYSHVKSHILMLDPLPPLTKVFSLVVQQER</sequence>